<evidence type="ECO:0000313" key="2">
    <source>
        <dbReference type="EMBL" id="SCL21730.1"/>
    </source>
</evidence>
<name>A0A1C6RXG8_9ACTN</name>
<proteinExistence type="predicted"/>
<dbReference type="InterPro" id="IPR036390">
    <property type="entry name" value="WH_DNA-bd_sf"/>
</dbReference>
<dbReference type="InterPro" id="IPR016032">
    <property type="entry name" value="Sig_transdc_resp-reg_C-effctor"/>
</dbReference>
<protein>
    <submittedName>
        <fullName evidence="2">Sugar-specific transcriptional regulator TrmB</fullName>
    </submittedName>
</protein>
<dbReference type="Proteomes" id="UP000198959">
    <property type="component" value="Unassembled WGS sequence"/>
</dbReference>
<dbReference type="GO" id="GO:0003677">
    <property type="term" value="F:DNA binding"/>
    <property type="evidence" value="ECO:0007669"/>
    <property type="project" value="InterPro"/>
</dbReference>
<keyword evidence="3" id="KW-1185">Reference proteome</keyword>
<accession>A0A1C6RXG8</accession>
<dbReference type="InterPro" id="IPR000792">
    <property type="entry name" value="Tscrpt_reg_LuxR_C"/>
</dbReference>
<gene>
    <name evidence="2" type="ORF">GA0074692_1241</name>
</gene>
<dbReference type="Pfam" id="PF01978">
    <property type="entry name" value="TrmB"/>
    <property type="match status" value="1"/>
</dbReference>
<evidence type="ECO:0000313" key="3">
    <source>
        <dbReference type="Proteomes" id="UP000198959"/>
    </source>
</evidence>
<dbReference type="RefSeq" id="WP_091640250.1">
    <property type="nucleotide sequence ID" value="NZ_FMHW01000002.1"/>
</dbReference>
<dbReference type="PANTHER" id="PTHR34293">
    <property type="entry name" value="HTH-TYPE TRANSCRIPTIONAL REGULATOR TRMBL2"/>
    <property type="match status" value="1"/>
</dbReference>
<dbReference type="Gene3D" id="1.10.10.10">
    <property type="entry name" value="Winged helix-like DNA-binding domain superfamily/Winged helix DNA-binding domain"/>
    <property type="match status" value="2"/>
</dbReference>
<dbReference type="SUPFAM" id="SSF46894">
    <property type="entry name" value="C-terminal effector domain of the bipartite response regulators"/>
    <property type="match status" value="1"/>
</dbReference>
<dbReference type="InterPro" id="IPR002831">
    <property type="entry name" value="Tscrpt_reg_TrmB_N"/>
</dbReference>
<evidence type="ECO:0000259" key="1">
    <source>
        <dbReference type="SMART" id="SM00421"/>
    </source>
</evidence>
<dbReference type="EMBL" id="FMHW01000002">
    <property type="protein sequence ID" value="SCL21730.1"/>
    <property type="molecule type" value="Genomic_DNA"/>
</dbReference>
<dbReference type="SUPFAM" id="SSF46785">
    <property type="entry name" value="Winged helix' DNA-binding domain"/>
    <property type="match status" value="1"/>
</dbReference>
<dbReference type="GO" id="GO:0006355">
    <property type="term" value="P:regulation of DNA-templated transcription"/>
    <property type="evidence" value="ECO:0007669"/>
    <property type="project" value="InterPro"/>
</dbReference>
<dbReference type="STRING" id="145854.GA0074692_1241"/>
<sequence>MLESIGIGPHEERIYEELVAGPAADERELADRTGLAEPDVEQALAQLAHRGLVVVRPEQQHRLHAAPPDITLRLMALQRLDDLHKAQLAIAQLSQRYQRSGTPGGGTEPVEVVEGATAIAERYGQLQRNARREIQSLVAAPVIAVPPTANAGQQDALRAGVRYRVVYERTTLEGDGQPTPLLLDEWAALGEEMRVAIEVPFKGSIFDEEVVLVVLRHLPPGAAAKALVVHTPALVEALCWVFRRVWESAVPVPTALATPADGPLAPDDRRLLSLLLAGYTDQAIATQVGVSMRTIQRRVQRLLVLAGVQTRIQLGWQAARRRWI</sequence>
<dbReference type="SMART" id="SM00421">
    <property type="entry name" value="HTH_LUXR"/>
    <property type="match status" value="1"/>
</dbReference>
<dbReference type="AlphaFoldDB" id="A0A1C6RXG8"/>
<dbReference type="InterPro" id="IPR051797">
    <property type="entry name" value="TrmB-like"/>
</dbReference>
<reference evidence="3" key="1">
    <citation type="submission" date="2016-06" db="EMBL/GenBank/DDBJ databases">
        <authorList>
            <person name="Varghese N."/>
            <person name="Submissions Spin"/>
        </authorList>
    </citation>
    <scope>NUCLEOTIDE SEQUENCE [LARGE SCALE GENOMIC DNA]</scope>
    <source>
        <strain evidence="3">DSM 43817</strain>
    </source>
</reference>
<organism evidence="2 3">
    <name type="scientific">Micromonospora pallida</name>
    <dbReference type="NCBI Taxonomy" id="145854"/>
    <lineage>
        <taxon>Bacteria</taxon>
        <taxon>Bacillati</taxon>
        <taxon>Actinomycetota</taxon>
        <taxon>Actinomycetes</taxon>
        <taxon>Micromonosporales</taxon>
        <taxon>Micromonosporaceae</taxon>
        <taxon>Micromonospora</taxon>
    </lineage>
</organism>
<dbReference type="OrthoDB" id="3369460at2"/>
<feature type="domain" description="HTH luxR-type" evidence="1">
    <location>
        <begin position="261"/>
        <end position="318"/>
    </location>
</feature>
<dbReference type="PANTHER" id="PTHR34293:SF1">
    <property type="entry name" value="HTH-TYPE TRANSCRIPTIONAL REGULATOR TRMBL2"/>
    <property type="match status" value="1"/>
</dbReference>
<dbReference type="InterPro" id="IPR036388">
    <property type="entry name" value="WH-like_DNA-bd_sf"/>
</dbReference>